<sequence>MRDPADALCACRTVVEALKLASISDRRRYFRYLPAVCPCLVSGSVYRTWITAGILEKFLSGSSLSFSGPRQKKERQYQHSNLFQGKSTTLRG</sequence>
<organism evidence="2 3">
    <name type="scientific">Batillaria attramentaria</name>
    <dbReference type="NCBI Taxonomy" id="370345"/>
    <lineage>
        <taxon>Eukaryota</taxon>
        <taxon>Metazoa</taxon>
        <taxon>Spiralia</taxon>
        <taxon>Lophotrochozoa</taxon>
        <taxon>Mollusca</taxon>
        <taxon>Gastropoda</taxon>
        <taxon>Caenogastropoda</taxon>
        <taxon>Sorbeoconcha</taxon>
        <taxon>Cerithioidea</taxon>
        <taxon>Batillariidae</taxon>
        <taxon>Batillaria</taxon>
    </lineage>
</organism>
<feature type="region of interest" description="Disordered" evidence="1">
    <location>
        <begin position="62"/>
        <end position="92"/>
    </location>
</feature>
<evidence type="ECO:0000256" key="1">
    <source>
        <dbReference type="SAM" id="MobiDB-lite"/>
    </source>
</evidence>
<feature type="compositionally biased region" description="Polar residues" evidence="1">
    <location>
        <begin position="78"/>
        <end position="92"/>
    </location>
</feature>
<gene>
    <name evidence="2" type="ORF">BaRGS_00022153</name>
</gene>
<protein>
    <submittedName>
        <fullName evidence="2">Uncharacterized protein</fullName>
    </submittedName>
</protein>
<evidence type="ECO:0000313" key="3">
    <source>
        <dbReference type="Proteomes" id="UP001519460"/>
    </source>
</evidence>
<proteinExistence type="predicted"/>
<feature type="non-terminal residue" evidence="2">
    <location>
        <position position="92"/>
    </location>
</feature>
<comment type="caution">
    <text evidence="2">The sequence shown here is derived from an EMBL/GenBank/DDBJ whole genome shotgun (WGS) entry which is preliminary data.</text>
</comment>
<dbReference type="EMBL" id="JACVVK020000176">
    <property type="protein sequence ID" value="KAK7486628.1"/>
    <property type="molecule type" value="Genomic_DNA"/>
</dbReference>
<dbReference type="Proteomes" id="UP001519460">
    <property type="component" value="Unassembled WGS sequence"/>
</dbReference>
<evidence type="ECO:0000313" key="2">
    <source>
        <dbReference type="EMBL" id="KAK7486628.1"/>
    </source>
</evidence>
<keyword evidence="3" id="KW-1185">Reference proteome</keyword>
<dbReference type="AlphaFoldDB" id="A0ABD0KHS8"/>
<reference evidence="2 3" key="1">
    <citation type="journal article" date="2023" name="Sci. Data">
        <title>Genome assembly of the Korean intertidal mud-creeper Batillaria attramentaria.</title>
        <authorList>
            <person name="Patra A.K."/>
            <person name="Ho P.T."/>
            <person name="Jun S."/>
            <person name="Lee S.J."/>
            <person name="Kim Y."/>
            <person name="Won Y.J."/>
        </authorList>
    </citation>
    <scope>NUCLEOTIDE SEQUENCE [LARGE SCALE GENOMIC DNA]</scope>
    <source>
        <strain evidence="2">Wonlab-2016</strain>
    </source>
</reference>
<name>A0ABD0KHS8_9CAEN</name>
<accession>A0ABD0KHS8</accession>